<protein>
    <submittedName>
        <fullName evidence="2">Uncharacterized protein</fullName>
    </submittedName>
</protein>
<proteinExistence type="predicted"/>
<organism evidence="2 3">
    <name type="scientific">Stakelama sediminis</name>
    <dbReference type="NCBI Taxonomy" id="463200"/>
    <lineage>
        <taxon>Bacteria</taxon>
        <taxon>Pseudomonadati</taxon>
        <taxon>Pseudomonadota</taxon>
        <taxon>Alphaproteobacteria</taxon>
        <taxon>Sphingomonadales</taxon>
        <taxon>Sphingomonadaceae</taxon>
        <taxon>Stakelama</taxon>
    </lineage>
</organism>
<dbReference type="RefSeq" id="WP_184005227.1">
    <property type="nucleotide sequence ID" value="NZ_BAABIF010000006.1"/>
</dbReference>
<keyword evidence="1" id="KW-1133">Transmembrane helix</keyword>
<dbReference type="EMBL" id="JACIJI010000006">
    <property type="protein sequence ID" value="MBB5719895.1"/>
    <property type="molecule type" value="Genomic_DNA"/>
</dbReference>
<gene>
    <name evidence="2" type="ORF">FHR23_002851</name>
</gene>
<sequence>MPRYVVMVDTFGLLLAMTGFCMAFRQEFVRRLIRQPSQPAKNQTAKAGHDDPLTYVLRISGVMIMIFGMVIGGMVTMINLA</sequence>
<dbReference type="AlphaFoldDB" id="A0A840Z1U9"/>
<evidence type="ECO:0000256" key="1">
    <source>
        <dbReference type="SAM" id="Phobius"/>
    </source>
</evidence>
<keyword evidence="1" id="KW-0812">Transmembrane</keyword>
<name>A0A840Z1U9_9SPHN</name>
<dbReference type="Proteomes" id="UP000554342">
    <property type="component" value="Unassembled WGS sequence"/>
</dbReference>
<keyword evidence="3" id="KW-1185">Reference proteome</keyword>
<comment type="caution">
    <text evidence="2">The sequence shown here is derived from an EMBL/GenBank/DDBJ whole genome shotgun (WGS) entry which is preliminary data.</text>
</comment>
<feature type="transmembrane region" description="Helical" evidence="1">
    <location>
        <begin position="6"/>
        <end position="24"/>
    </location>
</feature>
<keyword evidence="1" id="KW-0472">Membrane</keyword>
<feature type="transmembrane region" description="Helical" evidence="1">
    <location>
        <begin position="55"/>
        <end position="78"/>
    </location>
</feature>
<evidence type="ECO:0000313" key="3">
    <source>
        <dbReference type="Proteomes" id="UP000554342"/>
    </source>
</evidence>
<reference evidence="2 3" key="1">
    <citation type="submission" date="2020-08" db="EMBL/GenBank/DDBJ databases">
        <title>Genomic Encyclopedia of Type Strains, Phase IV (KMG-IV): sequencing the most valuable type-strain genomes for metagenomic binning, comparative biology and taxonomic classification.</title>
        <authorList>
            <person name="Goeker M."/>
        </authorList>
    </citation>
    <scope>NUCLEOTIDE SEQUENCE [LARGE SCALE GENOMIC DNA]</scope>
    <source>
        <strain evidence="2 3">DSM 27203</strain>
    </source>
</reference>
<accession>A0A840Z1U9</accession>
<evidence type="ECO:0000313" key="2">
    <source>
        <dbReference type="EMBL" id="MBB5719895.1"/>
    </source>
</evidence>